<evidence type="ECO:0000313" key="2">
    <source>
        <dbReference type="EMBL" id="ETL94155.1"/>
    </source>
</evidence>
<evidence type="ECO:0000256" key="1">
    <source>
        <dbReference type="SAM" id="MobiDB-lite"/>
    </source>
</evidence>
<feature type="compositionally biased region" description="Basic residues" evidence="1">
    <location>
        <begin position="1"/>
        <end position="12"/>
    </location>
</feature>
<name>W2LBZ4_PHYNI</name>
<feature type="non-terminal residue" evidence="2">
    <location>
        <position position="1"/>
    </location>
</feature>
<organism evidence="2">
    <name type="scientific">Phytophthora nicotianae</name>
    <name type="common">Potato buckeye rot agent</name>
    <name type="synonym">Phytophthora parasitica</name>
    <dbReference type="NCBI Taxonomy" id="4792"/>
    <lineage>
        <taxon>Eukaryota</taxon>
        <taxon>Sar</taxon>
        <taxon>Stramenopiles</taxon>
        <taxon>Oomycota</taxon>
        <taxon>Peronosporomycetes</taxon>
        <taxon>Peronosporales</taxon>
        <taxon>Peronosporaceae</taxon>
        <taxon>Phytophthora</taxon>
    </lineage>
</organism>
<sequence>EGGHHYHHRHHHKEEEQQDGQTVYFYVNGTNTYDPNFNYN</sequence>
<protein>
    <submittedName>
        <fullName evidence="2">Uncharacterized protein</fullName>
    </submittedName>
</protein>
<accession>W2LBZ4</accession>
<gene>
    <name evidence="2" type="ORF">L917_07829</name>
</gene>
<dbReference type="EMBL" id="KI679450">
    <property type="protein sequence ID" value="ETL94155.1"/>
    <property type="molecule type" value="Genomic_DNA"/>
</dbReference>
<dbReference type="AlphaFoldDB" id="W2LBZ4"/>
<dbReference type="Proteomes" id="UP000054423">
    <property type="component" value="Unassembled WGS sequence"/>
</dbReference>
<proteinExistence type="predicted"/>
<feature type="region of interest" description="Disordered" evidence="1">
    <location>
        <begin position="1"/>
        <end position="23"/>
    </location>
</feature>
<reference evidence="2" key="1">
    <citation type="submission" date="2013-11" db="EMBL/GenBank/DDBJ databases">
        <title>The Genome Sequence of Phytophthora parasitica CHvinca01.</title>
        <authorList>
            <consortium name="The Broad Institute Genomics Platform"/>
            <person name="Russ C."/>
            <person name="Tyler B."/>
            <person name="Panabieres F."/>
            <person name="Shan W."/>
            <person name="Tripathy S."/>
            <person name="Grunwald N."/>
            <person name="Machado M."/>
            <person name="Johnson C.S."/>
            <person name="Arredondo F."/>
            <person name="Hong C."/>
            <person name="Coffey M."/>
            <person name="Young S.K."/>
            <person name="Zeng Q."/>
            <person name="Gargeya S."/>
            <person name="Fitzgerald M."/>
            <person name="Abouelleil A."/>
            <person name="Alvarado L."/>
            <person name="Chapman S.B."/>
            <person name="Gainer-Dewar J."/>
            <person name="Goldberg J."/>
            <person name="Griggs A."/>
            <person name="Gujja S."/>
            <person name="Hansen M."/>
            <person name="Howarth C."/>
            <person name="Imamovic A."/>
            <person name="Ireland A."/>
            <person name="Larimer J."/>
            <person name="McCowan C."/>
            <person name="Murphy C."/>
            <person name="Pearson M."/>
            <person name="Poon T.W."/>
            <person name="Priest M."/>
            <person name="Roberts A."/>
            <person name="Saif S."/>
            <person name="Shea T."/>
            <person name="Sykes S."/>
            <person name="Wortman J."/>
            <person name="Nusbaum C."/>
            <person name="Birren B."/>
        </authorList>
    </citation>
    <scope>NUCLEOTIDE SEQUENCE [LARGE SCALE GENOMIC DNA]</scope>
    <source>
        <strain evidence="2">CHvinca01</strain>
    </source>
</reference>